<dbReference type="InterPro" id="IPR041662">
    <property type="entry name" value="SusD-like_2"/>
</dbReference>
<dbReference type="PROSITE" id="PS51257">
    <property type="entry name" value="PROKAR_LIPOPROTEIN"/>
    <property type="match status" value="1"/>
</dbReference>
<feature type="signal peptide" evidence="1">
    <location>
        <begin position="1"/>
        <end position="21"/>
    </location>
</feature>
<reference evidence="2 3" key="1">
    <citation type="submission" date="2021-12" db="EMBL/GenBank/DDBJ databases">
        <title>Genome sequencing of bacteria with rrn-lacking chromosome and rrn-plasmid.</title>
        <authorList>
            <person name="Anda M."/>
            <person name="Iwasaki W."/>
        </authorList>
    </citation>
    <scope>NUCLEOTIDE SEQUENCE [LARGE SCALE GENOMIC DNA]</scope>
    <source>
        <strain evidence="2 3">NBRC 15940</strain>
    </source>
</reference>
<gene>
    <name evidence="2" type="ORF">PEDI_35930</name>
</gene>
<dbReference type="Proteomes" id="UP001310022">
    <property type="component" value="Unassembled WGS sequence"/>
</dbReference>
<comment type="caution">
    <text evidence="2">The sequence shown here is derived from an EMBL/GenBank/DDBJ whole genome shotgun (WGS) entry which is preliminary data.</text>
</comment>
<dbReference type="RefSeq" id="WP_338238255.1">
    <property type="nucleotide sequence ID" value="NZ_BQKE01000002.1"/>
</dbReference>
<keyword evidence="3" id="KW-1185">Reference proteome</keyword>
<dbReference type="SUPFAM" id="SSF48452">
    <property type="entry name" value="TPR-like"/>
    <property type="match status" value="1"/>
</dbReference>
<evidence type="ECO:0008006" key="4">
    <source>
        <dbReference type="Google" id="ProtNLM"/>
    </source>
</evidence>
<sequence>MKSFSKNIKALAAGFALSMMAACTAGFEDANTNPYEPEEVPTSYLMTNAQKTMMDLTWDEWQNARMGMLVSQFWAQNDYPEESHYDWGGRASMFNNTWNRYYARPLRDFKEIIDLLSGEEAASYVASGAPENQIAVATILRVWVFQNLTDIWGPVPYTEALKGDENKSPEYDSQEFIYKSLLEELADAVAMIDEDQLGMQGDLVFGGDMAKWRKFGNSLRLRMAMRISDVDAATAKTNAEAAIKGGLMTSNDDSAIFPYLNAAPNQNPLYDNRINGGRNDFAPSEALIEVMNTLNDPRRPMYATKATTGEFAGQYKGMTYGLTRAAVTAIPLSATSQPSDEVEARADAPGFFLKYDEVEFNLAHAKELGWAVDGSAAEHYYAGIEASLEAWGVNSLFISAYLAEDGVAYDAADWRQSIGVQKWLAQYMQGQEGWSTYRQYDFRGVLYAPVEQGAFTSLANSAVPTRWTYPADEGNLNKANMDAGAAMLDEGDKLFSKMWWDLYPAAPLK</sequence>
<accession>A0AAN5AN58</accession>
<proteinExistence type="predicted"/>
<evidence type="ECO:0000256" key="1">
    <source>
        <dbReference type="SAM" id="SignalP"/>
    </source>
</evidence>
<name>A0AAN5AN58_9BACT</name>
<dbReference type="InterPro" id="IPR011990">
    <property type="entry name" value="TPR-like_helical_dom_sf"/>
</dbReference>
<dbReference type="EMBL" id="BQKE01000002">
    <property type="protein sequence ID" value="GJM63041.1"/>
    <property type="molecule type" value="Genomic_DNA"/>
</dbReference>
<evidence type="ECO:0000313" key="2">
    <source>
        <dbReference type="EMBL" id="GJM63041.1"/>
    </source>
</evidence>
<protein>
    <recommendedName>
        <fullName evidence="4">SusD/RagB family nutrient-binding outer membrane lipoprotein</fullName>
    </recommendedName>
</protein>
<organism evidence="2 3">
    <name type="scientific">Persicobacter diffluens</name>
    <dbReference type="NCBI Taxonomy" id="981"/>
    <lineage>
        <taxon>Bacteria</taxon>
        <taxon>Pseudomonadati</taxon>
        <taxon>Bacteroidota</taxon>
        <taxon>Cytophagia</taxon>
        <taxon>Cytophagales</taxon>
        <taxon>Persicobacteraceae</taxon>
        <taxon>Persicobacter</taxon>
    </lineage>
</organism>
<feature type="chain" id="PRO_5042905125" description="SusD/RagB family nutrient-binding outer membrane lipoprotein" evidence="1">
    <location>
        <begin position="22"/>
        <end position="509"/>
    </location>
</feature>
<evidence type="ECO:0000313" key="3">
    <source>
        <dbReference type="Proteomes" id="UP001310022"/>
    </source>
</evidence>
<dbReference type="Pfam" id="PF12771">
    <property type="entry name" value="SusD-like_2"/>
    <property type="match status" value="1"/>
</dbReference>
<dbReference type="Gene3D" id="1.25.40.390">
    <property type="match status" value="1"/>
</dbReference>
<dbReference type="AlphaFoldDB" id="A0AAN5AN58"/>
<keyword evidence="1" id="KW-0732">Signal</keyword>